<evidence type="ECO:0000259" key="7">
    <source>
        <dbReference type="Pfam" id="PF00892"/>
    </source>
</evidence>
<evidence type="ECO:0000256" key="6">
    <source>
        <dbReference type="SAM" id="Phobius"/>
    </source>
</evidence>
<protein>
    <recommendedName>
        <fullName evidence="7">EamA domain-containing protein</fullName>
    </recommendedName>
</protein>
<feature type="transmembrane region" description="Helical" evidence="6">
    <location>
        <begin position="60"/>
        <end position="85"/>
    </location>
</feature>
<dbReference type="InterPro" id="IPR037185">
    <property type="entry name" value="EmrE-like"/>
</dbReference>
<feature type="transmembrane region" description="Helical" evidence="6">
    <location>
        <begin position="91"/>
        <end position="110"/>
    </location>
</feature>
<keyword evidence="2" id="KW-1003">Cell membrane</keyword>
<evidence type="ECO:0000313" key="9">
    <source>
        <dbReference type="Proteomes" id="UP000033632"/>
    </source>
</evidence>
<feature type="transmembrane region" description="Helical" evidence="6">
    <location>
        <begin position="174"/>
        <end position="195"/>
    </location>
</feature>
<dbReference type="EMBL" id="JZEX01000061">
    <property type="protein sequence ID" value="KKB12651.1"/>
    <property type="molecule type" value="Genomic_DNA"/>
</dbReference>
<gene>
    <name evidence="8" type="ORF">VE25_06500</name>
</gene>
<feature type="transmembrane region" description="Helical" evidence="6">
    <location>
        <begin position="27"/>
        <end position="48"/>
    </location>
</feature>
<keyword evidence="5 6" id="KW-0472">Membrane</keyword>
<dbReference type="PANTHER" id="PTHR42920:SF11">
    <property type="entry name" value="INNER MEMBRANE PROTEIN YTFF"/>
    <property type="match status" value="1"/>
</dbReference>
<dbReference type="PANTHER" id="PTHR42920">
    <property type="entry name" value="OS03G0707200 PROTEIN-RELATED"/>
    <property type="match status" value="1"/>
</dbReference>
<evidence type="ECO:0000313" key="8">
    <source>
        <dbReference type="EMBL" id="KKB12651.1"/>
    </source>
</evidence>
<sequence length="303" mass="32766">MLILTLTTAFWGGNVVAGKLAIGHIDPYALTILRWIGALLLVLPFALGQLRRDAAVFVKSLPLLLVYGAVGYTTFNVLLYVSVYFTSGVNASIEQVAVNIFVMLGNFIIFRVRVRALQLLGVALTIAGVAITATHGELTRLLELDVNFGDALVILACVAYAGYSLALRYRPPMGWMSFLVGTFLGAILAGFAYQATLGGGLGQFAAALPHITPQGWIIVVYVLVFPSVFSQMLYVRGVELIGPNRASLFINLIPLFGTLGSVVVLGERFELFHLVAGTLIVAGIVLAEWTARRQHNWVSAQRK</sequence>
<comment type="caution">
    <text evidence="8">The sequence shown here is derived from an EMBL/GenBank/DDBJ whole genome shotgun (WGS) entry which is preliminary data.</text>
</comment>
<dbReference type="STRING" id="443610.VE25_06500"/>
<dbReference type="InterPro" id="IPR000620">
    <property type="entry name" value="EamA_dom"/>
</dbReference>
<dbReference type="Proteomes" id="UP000033632">
    <property type="component" value="Unassembled WGS sequence"/>
</dbReference>
<evidence type="ECO:0000256" key="5">
    <source>
        <dbReference type="ARBA" id="ARBA00023136"/>
    </source>
</evidence>
<accession>A0A0F5FUV8</accession>
<reference evidence="8 9" key="1">
    <citation type="submission" date="2015-03" db="EMBL/GenBank/DDBJ databases">
        <authorList>
            <person name="Hassan Y.I."/>
            <person name="Lepp D."/>
            <person name="Li X.-Z."/>
            <person name="Zhou T."/>
        </authorList>
    </citation>
    <scope>NUCLEOTIDE SEQUENCE [LARGE SCALE GENOMIC DNA]</scope>
    <source>
        <strain evidence="8 9">BD-c194</strain>
    </source>
</reference>
<evidence type="ECO:0000256" key="4">
    <source>
        <dbReference type="ARBA" id="ARBA00022989"/>
    </source>
</evidence>
<feature type="transmembrane region" description="Helical" evidence="6">
    <location>
        <begin position="148"/>
        <end position="167"/>
    </location>
</feature>
<organism evidence="8 9">
    <name type="scientific">Devosia geojensis</name>
    <dbReference type="NCBI Taxonomy" id="443610"/>
    <lineage>
        <taxon>Bacteria</taxon>
        <taxon>Pseudomonadati</taxon>
        <taxon>Pseudomonadota</taxon>
        <taxon>Alphaproteobacteria</taxon>
        <taxon>Hyphomicrobiales</taxon>
        <taxon>Devosiaceae</taxon>
        <taxon>Devosia</taxon>
    </lineage>
</organism>
<keyword evidence="9" id="KW-1185">Reference proteome</keyword>
<dbReference type="AlphaFoldDB" id="A0A0F5FUV8"/>
<evidence type="ECO:0000256" key="3">
    <source>
        <dbReference type="ARBA" id="ARBA00022692"/>
    </source>
</evidence>
<feature type="transmembrane region" description="Helical" evidence="6">
    <location>
        <begin position="215"/>
        <end position="234"/>
    </location>
</feature>
<dbReference type="PATRIC" id="fig|443610.3.peg.3854"/>
<evidence type="ECO:0000256" key="2">
    <source>
        <dbReference type="ARBA" id="ARBA00022475"/>
    </source>
</evidence>
<keyword evidence="4 6" id="KW-1133">Transmembrane helix</keyword>
<dbReference type="Pfam" id="PF00892">
    <property type="entry name" value="EamA"/>
    <property type="match status" value="2"/>
</dbReference>
<proteinExistence type="predicted"/>
<feature type="domain" description="EamA" evidence="7">
    <location>
        <begin position="3"/>
        <end position="133"/>
    </location>
</feature>
<feature type="domain" description="EamA" evidence="7">
    <location>
        <begin position="148"/>
        <end position="286"/>
    </location>
</feature>
<feature type="transmembrane region" description="Helical" evidence="6">
    <location>
        <begin position="117"/>
        <end position="136"/>
    </location>
</feature>
<name>A0A0F5FUV8_9HYPH</name>
<feature type="transmembrane region" description="Helical" evidence="6">
    <location>
        <begin position="246"/>
        <end position="265"/>
    </location>
</feature>
<dbReference type="InterPro" id="IPR051258">
    <property type="entry name" value="Diverse_Substrate_Transporter"/>
</dbReference>
<feature type="transmembrane region" description="Helical" evidence="6">
    <location>
        <begin position="271"/>
        <end position="291"/>
    </location>
</feature>
<dbReference type="GO" id="GO:0005886">
    <property type="term" value="C:plasma membrane"/>
    <property type="evidence" value="ECO:0007669"/>
    <property type="project" value="UniProtKB-SubCell"/>
</dbReference>
<comment type="subcellular location">
    <subcellularLocation>
        <location evidence="1">Cell membrane</location>
        <topology evidence="1">Multi-pass membrane protein</topology>
    </subcellularLocation>
</comment>
<keyword evidence="3 6" id="KW-0812">Transmembrane</keyword>
<evidence type="ECO:0000256" key="1">
    <source>
        <dbReference type="ARBA" id="ARBA00004651"/>
    </source>
</evidence>
<dbReference type="SUPFAM" id="SSF103481">
    <property type="entry name" value="Multidrug resistance efflux transporter EmrE"/>
    <property type="match status" value="2"/>
</dbReference>